<dbReference type="EMBL" id="SRLO01001774">
    <property type="protein sequence ID" value="TNN35405.1"/>
    <property type="molecule type" value="Genomic_DNA"/>
</dbReference>
<sequence length="344" mass="38837">MTTSTDHTICPFCLGPYKALSQHLRSHYVLNTDERKLLLNLASGRVNIRLAPCPVLGCTYRSTRLDKHLKDGHPELTRNRMLVEEQTAKRLMSIQLLGSLRASNPQVAMVSDIGIDWTDTDELQCVEELDRDITCQLPLCMREGAAGSHRRQKVAMEVDVVEEVAEAGPSHEREEQVEEVAEAGPSHKLAAQVTQQQATFKGTGRGAAMRHLVLPPSIELYLDNYKRFIEGTHPTIKQLENAVSKASRVRSFIFYLSVGKSDLADWLLMDDMPSIKKYTAQLKNEGKEITTINFYLRNILQFLGYLVDTPPHTCRLRRGQFKSIIRMVQSSLKDLGRAIVTHQL</sequence>
<reference evidence="1 2" key="1">
    <citation type="submission" date="2019-03" db="EMBL/GenBank/DDBJ databases">
        <title>First draft genome of Liparis tanakae, snailfish: a comprehensive survey of snailfish specific genes.</title>
        <authorList>
            <person name="Kim W."/>
            <person name="Song I."/>
            <person name="Jeong J.-H."/>
            <person name="Kim D."/>
            <person name="Kim S."/>
            <person name="Ryu S."/>
            <person name="Song J.Y."/>
            <person name="Lee S.K."/>
        </authorList>
    </citation>
    <scope>NUCLEOTIDE SEQUENCE [LARGE SCALE GENOMIC DNA]</scope>
    <source>
        <tissue evidence="1">Muscle</tissue>
    </source>
</reference>
<keyword evidence="2" id="KW-1185">Reference proteome</keyword>
<name>A0A4Z2F2P7_9TELE</name>
<evidence type="ECO:0000313" key="1">
    <source>
        <dbReference type="EMBL" id="TNN35405.1"/>
    </source>
</evidence>
<dbReference type="AlphaFoldDB" id="A0A4Z2F2P7"/>
<gene>
    <name evidence="1" type="ORF">EYF80_054430</name>
</gene>
<dbReference type="Proteomes" id="UP000314294">
    <property type="component" value="Unassembled WGS sequence"/>
</dbReference>
<organism evidence="1 2">
    <name type="scientific">Liparis tanakae</name>
    <name type="common">Tanaka's snailfish</name>
    <dbReference type="NCBI Taxonomy" id="230148"/>
    <lineage>
        <taxon>Eukaryota</taxon>
        <taxon>Metazoa</taxon>
        <taxon>Chordata</taxon>
        <taxon>Craniata</taxon>
        <taxon>Vertebrata</taxon>
        <taxon>Euteleostomi</taxon>
        <taxon>Actinopterygii</taxon>
        <taxon>Neopterygii</taxon>
        <taxon>Teleostei</taxon>
        <taxon>Neoteleostei</taxon>
        <taxon>Acanthomorphata</taxon>
        <taxon>Eupercaria</taxon>
        <taxon>Perciformes</taxon>
        <taxon>Cottioidei</taxon>
        <taxon>Cottales</taxon>
        <taxon>Liparidae</taxon>
        <taxon>Liparis</taxon>
    </lineage>
</organism>
<dbReference type="OrthoDB" id="8962793at2759"/>
<protein>
    <submittedName>
        <fullName evidence="1">Uncharacterized protein</fullName>
    </submittedName>
</protein>
<proteinExistence type="predicted"/>
<evidence type="ECO:0000313" key="2">
    <source>
        <dbReference type="Proteomes" id="UP000314294"/>
    </source>
</evidence>
<accession>A0A4Z2F2P7</accession>
<comment type="caution">
    <text evidence="1">The sequence shown here is derived from an EMBL/GenBank/DDBJ whole genome shotgun (WGS) entry which is preliminary data.</text>
</comment>